<dbReference type="PANTHER" id="PTHR48100:SF62">
    <property type="entry name" value="GLUCOSYL-3-PHOSPHOGLYCERATE PHOSPHATASE"/>
    <property type="match status" value="1"/>
</dbReference>
<dbReference type="EMBL" id="BAEE01000062">
    <property type="protein sequence ID" value="GAB10742.1"/>
    <property type="molecule type" value="Genomic_DNA"/>
</dbReference>
<dbReference type="STRING" id="1073574.GOARA_062_00100"/>
<name>G7H4G7_9ACTN</name>
<comment type="caution">
    <text evidence="3">The sequence shown here is derived from an EMBL/GenBank/DDBJ whole genome shotgun (WGS) entry which is preliminary data.</text>
</comment>
<feature type="active site" description="Tele-phosphohistidine intermediate" evidence="1">
    <location>
        <position position="26"/>
    </location>
</feature>
<dbReference type="PROSITE" id="PS00175">
    <property type="entry name" value="PG_MUTASE"/>
    <property type="match status" value="1"/>
</dbReference>
<organism evidence="3 4">
    <name type="scientific">Gordonia araii NBRC 100433</name>
    <dbReference type="NCBI Taxonomy" id="1073574"/>
    <lineage>
        <taxon>Bacteria</taxon>
        <taxon>Bacillati</taxon>
        <taxon>Actinomycetota</taxon>
        <taxon>Actinomycetes</taxon>
        <taxon>Mycobacteriales</taxon>
        <taxon>Gordoniaceae</taxon>
        <taxon>Gordonia</taxon>
    </lineage>
</organism>
<dbReference type="SUPFAM" id="SSF53254">
    <property type="entry name" value="Phosphoglycerate mutase-like"/>
    <property type="match status" value="1"/>
</dbReference>
<dbReference type="InterPro" id="IPR013078">
    <property type="entry name" value="His_Pase_superF_clade-1"/>
</dbReference>
<dbReference type="Proteomes" id="UP000035088">
    <property type="component" value="Unassembled WGS sequence"/>
</dbReference>
<dbReference type="AlphaFoldDB" id="G7H4G7"/>
<keyword evidence="4" id="KW-1185">Reference proteome</keyword>
<evidence type="ECO:0000256" key="1">
    <source>
        <dbReference type="PIRSR" id="PIRSR613078-1"/>
    </source>
</evidence>
<dbReference type="InterPro" id="IPR050275">
    <property type="entry name" value="PGM_Phosphatase"/>
</dbReference>
<sequence length="231" mass="25196">MAGPDTHDTSVERLTPVVRRLVLWRHGETHYNAASRMQGQLDTDLSERGHRQAIAAASALAQRDPLLIRSSDLRRAAETADQLGKLTGLGVDRDPRLRETHLGRWQGLTHAEVDAVAPGARRIWRDDATWSPPEGESRVDVAERIRPVVDDLLVALPEWGSGQRPESPVVLVAHGGSIAALTASLLQLPVANWPVLGGLANAGWVQLSGHELAESVIKWRLDVWNSGVDES</sequence>
<feature type="active site" description="Proton donor/acceptor" evidence="1">
    <location>
        <position position="99"/>
    </location>
</feature>
<proteinExistence type="predicted"/>
<gene>
    <name evidence="3" type="ORF">GOARA_062_00100</name>
</gene>
<protein>
    <submittedName>
        <fullName evidence="3">Putative phosphoglycerate mutase family protein</fullName>
    </submittedName>
</protein>
<accession>G7H4G7</accession>
<evidence type="ECO:0000256" key="2">
    <source>
        <dbReference type="PIRSR" id="PIRSR613078-2"/>
    </source>
</evidence>
<dbReference type="InterPro" id="IPR001345">
    <property type="entry name" value="PG/BPGM_mutase_AS"/>
</dbReference>
<dbReference type="SMART" id="SM00855">
    <property type="entry name" value="PGAM"/>
    <property type="match status" value="1"/>
</dbReference>
<feature type="binding site" evidence="2">
    <location>
        <position position="75"/>
    </location>
    <ligand>
        <name>substrate</name>
    </ligand>
</feature>
<dbReference type="CDD" id="cd07067">
    <property type="entry name" value="HP_PGM_like"/>
    <property type="match status" value="1"/>
</dbReference>
<dbReference type="Gene3D" id="3.40.50.1240">
    <property type="entry name" value="Phosphoglycerate mutase-like"/>
    <property type="match status" value="1"/>
</dbReference>
<dbReference type="Pfam" id="PF00300">
    <property type="entry name" value="His_Phos_1"/>
    <property type="match status" value="1"/>
</dbReference>
<dbReference type="InterPro" id="IPR029033">
    <property type="entry name" value="His_PPase_superfam"/>
</dbReference>
<evidence type="ECO:0000313" key="3">
    <source>
        <dbReference type="EMBL" id="GAB10742.1"/>
    </source>
</evidence>
<dbReference type="PANTHER" id="PTHR48100">
    <property type="entry name" value="BROAD-SPECIFICITY PHOSPHATASE YOR283W-RELATED"/>
    <property type="match status" value="1"/>
</dbReference>
<reference evidence="3 4" key="1">
    <citation type="submission" date="2011-11" db="EMBL/GenBank/DDBJ databases">
        <title>Whole genome shotgun sequence of Gordonia araii NBRC 100433.</title>
        <authorList>
            <person name="Yoshida Y."/>
            <person name="Hosoyama A."/>
            <person name="Tsuchikane K."/>
            <person name="Katsumata H."/>
            <person name="Yamazaki S."/>
            <person name="Fujita N."/>
        </authorList>
    </citation>
    <scope>NUCLEOTIDE SEQUENCE [LARGE SCALE GENOMIC DNA]</scope>
    <source>
        <strain evidence="3 4">NBRC 100433</strain>
    </source>
</reference>
<dbReference type="GO" id="GO:0005737">
    <property type="term" value="C:cytoplasm"/>
    <property type="evidence" value="ECO:0007669"/>
    <property type="project" value="TreeGrafter"/>
</dbReference>
<feature type="binding site" evidence="2">
    <location>
        <begin position="25"/>
        <end position="32"/>
    </location>
    <ligand>
        <name>substrate</name>
    </ligand>
</feature>
<dbReference type="GO" id="GO:0016791">
    <property type="term" value="F:phosphatase activity"/>
    <property type="evidence" value="ECO:0007669"/>
    <property type="project" value="TreeGrafter"/>
</dbReference>
<evidence type="ECO:0000313" key="4">
    <source>
        <dbReference type="Proteomes" id="UP000035088"/>
    </source>
</evidence>